<accession>A0ABZ1MPQ9</accession>
<name>A0ABZ1MPQ9_STREF</name>
<proteinExistence type="predicted"/>
<organism evidence="1 2">
    <name type="scientific">Streptomyces purpurascens</name>
    <dbReference type="NCBI Taxonomy" id="1924"/>
    <lineage>
        <taxon>Bacteria</taxon>
        <taxon>Bacillati</taxon>
        <taxon>Actinomycetota</taxon>
        <taxon>Actinomycetes</taxon>
        <taxon>Kitasatosporales</taxon>
        <taxon>Streptomycetaceae</taxon>
        <taxon>Streptomyces</taxon>
    </lineage>
</organism>
<reference evidence="1 2" key="1">
    <citation type="submission" date="2022-10" db="EMBL/GenBank/DDBJ databases">
        <title>The complete genomes of actinobacterial strains from the NBC collection.</title>
        <authorList>
            <person name="Joergensen T.S."/>
            <person name="Alvarez Arevalo M."/>
            <person name="Sterndorff E.B."/>
            <person name="Faurdal D."/>
            <person name="Vuksanovic O."/>
            <person name="Mourched A.-S."/>
            <person name="Charusanti P."/>
            <person name="Shaw S."/>
            <person name="Blin K."/>
            <person name="Weber T."/>
        </authorList>
    </citation>
    <scope>NUCLEOTIDE SEQUENCE [LARGE SCALE GENOMIC DNA]</scope>
    <source>
        <strain evidence="1 2">NBC_00017</strain>
    </source>
</reference>
<dbReference type="RefSeq" id="WP_405506929.1">
    <property type="nucleotide sequence ID" value="NZ_CP108341.1"/>
</dbReference>
<keyword evidence="2" id="KW-1185">Reference proteome</keyword>
<evidence type="ECO:0000313" key="1">
    <source>
        <dbReference type="EMBL" id="WTW29108.1"/>
    </source>
</evidence>
<dbReference type="Proteomes" id="UP001621512">
    <property type="component" value="Chromosome"/>
</dbReference>
<sequence length="57" mass="6396">MTTVEHSRAPNGFNLVPPLGWDVIPLHSGTQEAMDRIAHKAVKQLPTGFRTTFRRPD</sequence>
<protein>
    <submittedName>
        <fullName evidence="1">Uncharacterized protein</fullName>
    </submittedName>
</protein>
<gene>
    <name evidence="1" type="ORF">OHU35_24985</name>
</gene>
<dbReference type="EMBL" id="CP108341">
    <property type="protein sequence ID" value="WTW29108.1"/>
    <property type="molecule type" value="Genomic_DNA"/>
</dbReference>
<evidence type="ECO:0000313" key="2">
    <source>
        <dbReference type="Proteomes" id="UP001621512"/>
    </source>
</evidence>